<evidence type="ECO:0000256" key="10">
    <source>
        <dbReference type="PIRNR" id="PIRNR003097"/>
    </source>
</evidence>
<keyword evidence="15" id="KW-1185">Reference proteome</keyword>
<keyword evidence="8 10" id="KW-0472">Membrane</keyword>
<evidence type="ECO:0000256" key="6">
    <source>
        <dbReference type="ARBA" id="ARBA00022692"/>
    </source>
</evidence>
<dbReference type="RefSeq" id="WP_270044443.1">
    <property type="nucleotide sequence ID" value="NZ_JAPDOD010000043.1"/>
</dbReference>
<reference evidence="14" key="1">
    <citation type="submission" date="2022-10" db="EMBL/GenBank/DDBJ databases">
        <title>The WGS of Solirubrobacter ginsenosidimutans DSM 21036.</title>
        <authorList>
            <person name="Jiang Z."/>
        </authorList>
    </citation>
    <scope>NUCLEOTIDE SEQUENCE</scope>
    <source>
        <strain evidence="14">DSM 21036</strain>
    </source>
</reference>
<evidence type="ECO:0000256" key="4">
    <source>
        <dbReference type="ARBA" id="ARBA00022475"/>
    </source>
</evidence>
<feature type="transmembrane region" description="Helical" evidence="11">
    <location>
        <begin position="174"/>
        <end position="195"/>
    </location>
</feature>
<evidence type="ECO:0000313" key="14">
    <source>
        <dbReference type="EMBL" id="MDA0165186.1"/>
    </source>
</evidence>
<proteinExistence type="inferred from homology"/>
<dbReference type="AlphaFoldDB" id="A0A9X3MY86"/>
<dbReference type="Gene3D" id="3.30.70.3040">
    <property type="match status" value="1"/>
</dbReference>
<evidence type="ECO:0000256" key="7">
    <source>
        <dbReference type="ARBA" id="ARBA00022989"/>
    </source>
</evidence>
<protein>
    <recommendedName>
        <fullName evidence="3 10">Cell division protein FtsX</fullName>
    </recommendedName>
</protein>
<keyword evidence="7 11" id="KW-1133">Transmembrane helix</keyword>
<dbReference type="Pfam" id="PF18075">
    <property type="entry name" value="FtsX_ECD"/>
    <property type="match status" value="1"/>
</dbReference>
<feature type="domain" description="FtsX extracellular" evidence="13">
    <location>
        <begin position="59"/>
        <end position="137"/>
    </location>
</feature>
<keyword evidence="5 10" id="KW-0132">Cell division</keyword>
<dbReference type="InterPro" id="IPR003838">
    <property type="entry name" value="ABC3_permease_C"/>
</dbReference>
<feature type="transmembrane region" description="Helical" evidence="11">
    <location>
        <begin position="270"/>
        <end position="291"/>
    </location>
</feature>
<dbReference type="PANTHER" id="PTHR47755:SF1">
    <property type="entry name" value="CELL DIVISION PROTEIN FTSX"/>
    <property type="match status" value="1"/>
</dbReference>
<keyword evidence="6 11" id="KW-0812">Transmembrane</keyword>
<feature type="domain" description="ABC3 transporter permease C-terminal" evidence="12">
    <location>
        <begin position="179"/>
        <end position="295"/>
    </location>
</feature>
<keyword evidence="4 10" id="KW-1003">Cell membrane</keyword>
<gene>
    <name evidence="14" type="ORF">OM076_33260</name>
</gene>
<evidence type="ECO:0000256" key="2">
    <source>
        <dbReference type="ARBA" id="ARBA00007379"/>
    </source>
</evidence>
<evidence type="ECO:0000259" key="13">
    <source>
        <dbReference type="Pfam" id="PF18075"/>
    </source>
</evidence>
<evidence type="ECO:0000256" key="9">
    <source>
        <dbReference type="ARBA" id="ARBA00023306"/>
    </source>
</evidence>
<dbReference type="Pfam" id="PF02687">
    <property type="entry name" value="FtsX"/>
    <property type="match status" value="1"/>
</dbReference>
<dbReference type="InterPro" id="IPR040690">
    <property type="entry name" value="FtsX_ECD"/>
</dbReference>
<sequence length="297" mass="32035">MRPIFFLREALRALKRNAIPSFAAMATVLVTVLVLGVFLPVVQATTGAANEVRGKVIADVYLKDGVKQTDIDRVGRLLRGDTMIKDVVFISKAQALRTEKKRNPKAYELLGSNPLPDSYRITPVKPDDIGKIKDALAPQAPGGGTTVVDPAIDEVKNREEDTNKILSVTRVVKLTMALLLGLLGIASVLLIANTIRLSLYARRREVEVMKLVGATDWFIRWPFVLEGVIVGAAGGLLAVLLLVVAKIAIVDPLAKDFALIATPNTIDFRLLIGLLLASGIAVSALGSGLSLRKFLRV</sequence>
<accession>A0A9X3MY86</accession>
<organism evidence="14 15">
    <name type="scientific">Solirubrobacter ginsenosidimutans</name>
    <dbReference type="NCBI Taxonomy" id="490573"/>
    <lineage>
        <taxon>Bacteria</taxon>
        <taxon>Bacillati</taxon>
        <taxon>Actinomycetota</taxon>
        <taxon>Thermoleophilia</taxon>
        <taxon>Solirubrobacterales</taxon>
        <taxon>Solirubrobacteraceae</taxon>
        <taxon>Solirubrobacter</taxon>
    </lineage>
</organism>
<dbReference type="EMBL" id="JAPDOD010000043">
    <property type="protein sequence ID" value="MDA0165186.1"/>
    <property type="molecule type" value="Genomic_DNA"/>
</dbReference>
<evidence type="ECO:0000313" key="15">
    <source>
        <dbReference type="Proteomes" id="UP001149140"/>
    </source>
</evidence>
<dbReference type="PIRSF" id="PIRSF003097">
    <property type="entry name" value="FtsX"/>
    <property type="match status" value="1"/>
</dbReference>
<dbReference type="GO" id="GO:0005886">
    <property type="term" value="C:plasma membrane"/>
    <property type="evidence" value="ECO:0007669"/>
    <property type="project" value="UniProtKB-SubCell"/>
</dbReference>
<feature type="transmembrane region" description="Helical" evidence="11">
    <location>
        <begin position="228"/>
        <end position="250"/>
    </location>
</feature>
<dbReference type="GO" id="GO:0051301">
    <property type="term" value="P:cell division"/>
    <property type="evidence" value="ECO:0007669"/>
    <property type="project" value="UniProtKB-KW"/>
</dbReference>
<name>A0A9X3MY86_9ACTN</name>
<evidence type="ECO:0000256" key="3">
    <source>
        <dbReference type="ARBA" id="ARBA00021907"/>
    </source>
</evidence>
<evidence type="ECO:0000259" key="12">
    <source>
        <dbReference type="Pfam" id="PF02687"/>
    </source>
</evidence>
<dbReference type="PANTHER" id="PTHR47755">
    <property type="entry name" value="CELL DIVISION PROTEIN FTSX"/>
    <property type="match status" value="1"/>
</dbReference>
<dbReference type="InterPro" id="IPR004513">
    <property type="entry name" value="FtsX"/>
</dbReference>
<evidence type="ECO:0000256" key="11">
    <source>
        <dbReference type="SAM" id="Phobius"/>
    </source>
</evidence>
<evidence type="ECO:0000256" key="8">
    <source>
        <dbReference type="ARBA" id="ARBA00023136"/>
    </source>
</evidence>
<comment type="subcellular location">
    <subcellularLocation>
        <location evidence="1">Cell membrane</location>
        <topology evidence="1">Multi-pass membrane protein</topology>
    </subcellularLocation>
</comment>
<evidence type="ECO:0000256" key="5">
    <source>
        <dbReference type="ARBA" id="ARBA00022618"/>
    </source>
</evidence>
<evidence type="ECO:0000256" key="1">
    <source>
        <dbReference type="ARBA" id="ARBA00004651"/>
    </source>
</evidence>
<comment type="caution">
    <text evidence="14">The sequence shown here is derived from an EMBL/GenBank/DDBJ whole genome shotgun (WGS) entry which is preliminary data.</text>
</comment>
<keyword evidence="9 10" id="KW-0131">Cell cycle</keyword>
<comment type="similarity">
    <text evidence="2 10">Belongs to the ABC-4 integral membrane protein family. FtsX subfamily.</text>
</comment>
<dbReference type="Proteomes" id="UP001149140">
    <property type="component" value="Unassembled WGS sequence"/>
</dbReference>